<name>A0AA36MTJ9_9DINO</name>
<evidence type="ECO:0000313" key="2">
    <source>
        <dbReference type="Proteomes" id="UP001178507"/>
    </source>
</evidence>
<keyword evidence="2" id="KW-1185">Reference proteome</keyword>
<gene>
    <name evidence="1" type="ORF">EVOR1521_LOCUS7732</name>
</gene>
<evidence type="ECO:0000313" key="1">
    <source>
        <dbReference type="EMBL" id="CAJ1379501.1"/>
    </source>
</evidence>
<dbReference type="AlphaFoldDB" id="A0AA36MTJ9"/>
<dbReference type="EMBL" id="CAUJNA010000636">
    <property type="protein sequence ID" value="CAJ1379501.1"/>
    <property type="molecule type" value="Genomic_DNA"/>
</dbReference>
<proteinExistence type="predicted"/>
<dbReference type="InterPro" id="IPR004963">
    <property type="entry name" value="PAE/NOTUM"/>
</dbReference>
<protein>
    <recommendedName>
        <fullName evidence="3">Pectin acetylesterase</fullName>
    </recommendedName>
</protein>
<reference evidence="1" key="1">
    <citation type="submission" date="2023-08" db="EMBL/GenBank/DDBJ databases">
        <authorList>
            <person name="Chen Y."/>
            <person name="Shah S."/>
            <person name="Dougan E. K."/>
            <person name="Thang M."/>
            <person name="Chan C."/>
        </authorList>
    </citation>
    <scope>NUCLEOTIDE SEQUENCE</scope>
</reference>
<dbReference type="Proteomes" id="UP001178507">
    <property type="component" value="Unassembled WGS sequence"/>
</dbReference>
<sequence length="388" mass="42784">MWQLILWQVAAAAPSFKLGPETGYALARCLDGSPGRYYLSPGSGDGALKFLIFHEGGGFCDSDDSCRQRAATSLGSTASDAEEKDLEILDNLKFSRNAGENPMHNWNHVYVRYCDGAYYSGSREEPKNVSGLPLYFRGRYITMALFADLQNRGMSNATDVVLSGCSAGAIHIFAHLDAMKEMAPRSAKVVGLPDSGFYMDKQIFTPLKRYVVTEQQATALLNQDCVKQYDGAEEKCLVGNVVAAYLQTPTFALQSRYDDDQHQCEMDEACRNSNECIQEYAANMTKAMQTYLTYPHGYFLDSCSRHCSFNERPVDPQSGLSQLEAFGAWYAGSNATYTQEPHFPCPQCCHGTGTFSAQISFTTTSQPSSSTLISLVYAFNMAHQGVLI</sequence>
<accession>A0AA36MTJ9</accession>
<organism evidence="1 2">
    <name type="scientific">Effrenium voratum</name>
    <dbReference type="NCBI Taxonomy" id="2562239"/>
    <lineage>
        <taxon>Eukaryota</taxon>
        <taxon>Sar</taxon>
        <taxon>Alveolata</taxon>
        <taxon>Dinophyceae</taxon>
        <taxon>Suessiales</taxon>
        <taxon>Symbiodiniaceae</taxon>
        <taxon>Effrenium</taxon>
    </lineage>
</organism>
<dbReference type="GO" id="GO:0016787">
    <property type="term" value="F:hydrolase activity"/>
    <property type="evidence" value="ECO:0007669"/>
    <property type="project" value="InterPro"/>
</dbReference>
<evidence type="ECO:0008006" key="3">
    <source>
        <dbReference type="Google" id="ProtNLM"/>
    </source>
</evidence>
<dbReference type="PANTHER" id="PTHR21562:SF67">
    <property type="entry name" value="PECTIN ACETYLESTERASE"/>
    <property type="match status" value="1"/>
</dbReference>
<comment type="caution">
    <text evidence="1">The sequence shown here is derived from an EMBL/GenBank/DDBJ whole genome shotgun (WGS) entry which is preliminary data.</text>
</comment>
<dbReference type="Pfam" id="PF03283">
    <property type="entry name" value="PAE"/>
    <property type="match status" value="1"/>
</dbReference>
<dbReference type="PANTHER" id="PTHR21562">
    <property type="entry name" value="NOTUM-RELATED"/>
    <property type="match status" value="1"/>
</dbReference>